<comment type="subcellular location">
    <subcellularLocation>
        <location evidence="1">Cell membrane</location>
        <topology evidence="1">Multi-pass membrane protein</topology>
    </subcellularLocation>
</comment>
<evidence type="ECO:0000313" key="9">
    <source>
        <dbReference type="Proteomes" id="UP000580474"/>
    </source>
</evidence>
<dbReference type="Pfam" id="PF06081">
    <property type="entry name" value="ArAE_1"/>
    <property type="match status" value="1"/>
</dbReference>
<gene>
    <name evidence="8" type="ORF">BJ969_001584</name>
</gene>
<dbReference type="RefSeq" id="WP_184478175.1">
    <property type="nucleotide sequence ID" value="NZ_JACHIV010000001.1"/>
</dbReference>
<feature type="transmembrane region" description="Helical" evidence="7">
    <location>
        <begin position="101"/>
        <end position="134"/>
    </location>
</feature>
<evidence type="ECO:0000256" key="2">
    <source>
        <dbReference type="ARBA" id="ARBA00022475"/>
    </source>
</evidence>
<feature type="transmembrane region" description="Helical" evidence="7">
    <location>
        <begin position="168"/>
        <end position="192"/>
    </location>
</feature>
<feature type="region of interest" description="Disordered" evidence="6">
    <location>
        <begin position="407"/>
        <end position="427"/>
    </location>
</feature>
<reference evidence="8 9" key="1">
    <citation type="submission" date="2020-08" db="EMBL/GenBank/DDBJ databases">
        <title>Sequencing the genomes of 1000 actinobacteria strains.</title>
        <authorList>
            <person name="Klenk H.-P."/>
        </authorList>
    </citation>
    <scope>NUCLEOTIDE SEQUENCE [LARGE SCALE GENOMIC DNA]</scope>
    <source>
        <strain evidence="8 9">DSM 45582</strain>
    </source>
</reference>
<accession>A0A840N8K8</accession>
<evidence type="ECO:0000256" key="7">
    <source>
        <dbReference type="SAM" id="Phobius"/>
    </source>
</evidence>
<evidence type="ECO:0000256" key="3">
    <source>
        <dbReference type="ARBA" id="ARBA00022692"/>
    </source>
</evidence>
<dbReference type="InterPro" id="IPR010343">
    <property type="entry name" value="ArAE_1"/>
</dbReference>
<feature type="transmembrane region" description="Helical" evidence="7">
    <location>
        <begin position="71"/>
        <end position="89"/>
    </location>
</feature>
<name>A0A840N8K8_9PSEU</name>
<dbReference type="Proteomes" id="UP000580474">
    <property type="component" value="Unassembled WGS sequence"/>
</dbReference>
<keyword evidence="4 7" id="KW-1133">Transmembrane helix</keyword>
<dbReference type="EMBL" id="JACHIV010000001">
    <property type="protein sequence ID" value="MBB5068496.1"/>
    <property type="molecule type" value="Genomic_DNA"/>
</dbReference>
<evidence type="ECO:0000256" key="4">
    <source>
        <dbReference type="ARBA" id="ARBA00022989"/>
    </source>
</evidence>
<proteinExistence type="predicted"/>
<sequence>MNGSQTNRKSTDDVGGHRDGGHLRKGWQRLRSLVRRGIGHAGPDRDAMLLIVKSVIAATAGWLIANNLLGAPSATFAPFTALLMVQATISQSLDQSARYAGAMVVGVVLAGLVTPLLGAATLTFALLMLVALVLGRWRRLGAQGPQVGVAALFAYSSFTQSGNSLSSFVQLGSIAGLVLLGCVLGVLTNLLVVPPMRYRSAEYGIESVAHTLCDLTTDVSDGLREGVPSAEDAAEWRHRADQLPEIVTQARSSVEHAAETTRFNPRRLLFSQKPSFDGHRSSVNALERAVEQLRSAMRGLTYAAEADDPQEQQHEFARDFGALLREVAGAARAAGDVHGNDNHDELDRLGEATENARERYRALVARTEDRQLDRPDQWPVYGALQTDAQRLVEEFVQAYDNLAELMRGTGSPTGGEGATAEGGPAGR</sequence>
<comment type="caution">
    <text evidence="8">The sequence shown here is derived from an EMBL/GenBank/DDBJ whole genome shotgun (WGS) entry which is preliminary data.</text>
</comment>
<feature type="compositionally biased region" description="Low complexity" evidence="6">
    <location>
        <begin position="418"/>
        <end position="427"/>
    </location>
</feature>
<dbReference type="GO" id="GO:0005886">
    <property type="term" value="C:plasma membrane"/>
    <property type="evidence" value="ECO:0007669"/>
    <property type="project" value="UniProtKB-SubCell"/>
</dbReference>
<feature type="compositionally biased region" description="Basic and acidic residues" evidence="6">
    <location>
        <begin position="338"/>
        <end position="353"/>
    </location>
</feature>
<evidence type="ECO:0000313" key="8">
    <source>
        <dbReference type="EMBL" id="MBB5068496.1"/>
    </source>
</evidence>
<feature type="region of interest" description="Disordered" evidence="6">
    <location>
        <begin position="1"/>
        <end position="23"/>
    </location>
</feature>
<keyword evidence="9" id="KW-1185">Reference proteome</keyword>
<evidence type="ECO:0000256" key="1">
    <source>
        <dbReference type="ARBA" id="ARBA00004651"/>
    </source>
</evidence>
<evidence type="ECO:0000256" key="6">
    <source>
        <dbReference type="SAM" id="MobiDB-lite"/>
    </source>
</evidence>
<evidence type="ECO:0000256" key="5">
    <source>
        <dbReference type="ARBA" id="ARBA00023136"/>
    </source>
</evidence>
<keyword evidence="2" id="KW-1003">Cell membrane</keyword>
<dbReference type="AlphaFoldDB" id="A0A840N8K8"/>
<feature type="region of interest" description="Disordered" evidence="6">
    <location>
        <begin position="333"/>
        <end position="353"/>
    </location>
</feature>
<keyword evidence="5 7" id="KW-0472">Membrane</keyword>
<keyword evidence="3 7" id="KW-0812">Transmembrane</keyword>
<protein>
    <submittedName>
        <fullName evidence="8">Putative membrane protein</fullName>
    </submittedName>
</protein>
<feature type="compositionally biased region" description="Basic and acidic residues" evidence="6">
    <location>
        <begin position="9"/>
        <end position="22"/>
    </location>
</feature>
<organism evidence="8 9">
    <name type="scientific">Saccharopolyspora gloriosae</name>
    <dbReference type="NCBI Taxonomy" id="455344"/>
    <lineage>
        <taxon>Bacteria</taxon>
        <taxon>Bacillati</taxon>
        <taxon>Actinomycetota</taxon>
        <taxon>Actinomycetes</taxon>
        <taxon>Pseudonocardiales</taxon>
        <taxon>Pseudonocardiaceae</taxon>
        <taxon>Saccharopolyspora</taxon>
    </lineage>
</organism>